<organism evidence="2 3">
    <name type="scientific">Portunus trituberculatus</name>
    <name type="common">Swimming crab</name>
    <name type="synonym">Neptunus trituberculatus</name>
    <dbReference type="NCBI Taxonomy" id="210409"/>
    <lineage>
        <taxon>Eukaryota</taxon>
        <taxon>Metazoa</taxon>
        <taxon>Ecdysozoa</taxon>
        <taxon>Arthropoda</taxon>
        <taxon>Crustacea</taxon>
        <taxon>Multicrustacea</taxon>
        <taxon>Malacostraca</taxon>
        <taxon>Eumalacostraca</taxon>
        <taxon>Eucarida</taxon>
        <taxon>Decapoda</taxon>
        <taxon>Pleocyemata</taxon>
        <taxon>Brachyura</taxon>
        <taxon>Eubrachyura</taxon>
        <taxon>Portunoidea</taxon>
        <taxon>Portunidae</taxon>
        <taxon>Portuninae</taxon>
        <taxon>Portunus</taxon>
    </lineage>
</organism>
<feature type="region of interest" description="Disordered" evidence="1">
    <location>
        <begin position="1"/>
        <end position="46"/>
    </location>
</feature>
<dbReference type="EMBL" id="VSRR010022749">
    <property type="protein sequence ID" value="MPC64953.1"/>
    <property type="molecule type" value="Genomic_DNA"/>
</dbReference>
<evidence type="ECO:0000313" key="3">
    <source>
        <dbReference type="Proteomes" id="UP000324222"/>
    </source>
</evidence>
<feature type="compositionally biased region" description="Low complexity" evidence="1">
    <location>
        <begin position="21"/>
        <end position="46"/>
    </location>
</feature>
<gene>
    <name evidence="2" type="ORF">E2C01_059075</name>
</gene>
<feature type="compositionally biased region" description="Pro residues" evidence="1">
    <location>
        <begin position="1"/>
        <end position="10"/>
    </location>
</feature>
<evidence type="ECO:0000313" key="2">
    <source>
        <dbReference type="EMBL" id="MPC64953.1"/>
    </source>
</evidence>
<name>A0A5B7H4E5_PORTR</name>
<dbReference type="Proteomes" id="UP000324222">
    <property type="component" value="Unassembled WGS sequence"/>
</dbReference>
<dbReference type="AlphaFoldDB" id="A0A5B7H4E5"/>
<reference evidence="2 3" key="1">
    <citation type="submission" date="2019-05" db="EMBL/GenBank/DDBJ databases">
        <title>Another draft genome of Portunus trituberculatus and its Hox gene families provides insights of decapod evolution.</title>
        <authorList>
            <person name="Jeong J.-H."/>
            <person name="Song I."/>
            <person name="Kim S."/>
            <person name="Choi T."/>
            <person name="Kim D."/>
            <person name="Ryu S."/>
            <person name="Kim W."/>
        </authorList>
    </citation>
    <scope>NUCLEOTIDE SEQUENCE [LARGE SCALE GENOMIC DNA]</scope>
    <source>
        <tissue evidence="2">Muscle</tissue>
    </source>
</reference>
<evidence type="ECO:0000256" key="1">
    <source>
        <dbReference type="SAM" id="MobiDB-lite"/>
    </source>
</evidence>
<comment type="caution">
    <text evidence="2">The sequence shown here is derived from an EMBL/GenBank/DDBJ whole genome shotgun (WGS) entry which is preliminary data.</text>
</comment>
<sequence>MDSQITPPPINIYITAPKTRPTGSNGGPSNTNTTATTNTEGARTRAGIYEATAGGGGGLRRIRLKLI</sequence>
<protein>
    <submittedName>
        <fullName evidence="2">Uncharacterized protein</fullName>
    </submittedName>
</protein>
<accession>A0A5B7H4E5</accession>
<keyword evidence="3" id="KW-1185">Reference proteome</keyword>
<proteinExistence type="predicted"/>